<proteinExistence type="inferred from homology"/>
<dbReference type="Pfam" id="PF06629">
    <property type="entry name" value="MipA"/>
    <property type="match status" value="1"/>
</dbReference>
<keyword evidence="3 6" id="KW-0732">Signal</keyword>
<keyword evidence="4" id="KW-0472">Membrane</keyword>
<accession>A0A2T0HPU5</accession>
<keyword evidence="5" id="KW-0998">Cell outer membrane</keyword>
<dbReference type="GO" id="GO:0009279">
    <property type="term" value="C:cell outer membrane"/>
    <property type="evidence" value="ECO:0007669"/>
    <property type="project" value="UniProtKB-SubCell"/>
</dbReference>
<dbReference type="InterPro" id="IPR010583">
    <property type="entry name" value="MipA"/>
</dbReference>
<feature type="chain" id="PRO_5015530668" evidence="6">
    <location>
        <begin position="33"/>
        <end position="277"/>
    </location>
</feature>
<protein>
    <submittedName>
        <fullName evidence="7">MipA/OmpV family protein</fullName>
    </submittedName>
</protein>
<comment type="caution">
    <text evidence="7">The sequence shown here is derived from an EMBL/GenBank/DDBJ whole genome shotgun (WGS) entry which is preliminary data.</text>
</comment>
<evidence type="ECO:0000256" key="3">
    <source>
        <dbReference type="ARBA" id="ARBA00022729"/>
    </source>
</evidence>
<dbReference type="Proteomes" id="UP000239731">
    <property type="component" value="Unassembled WGS sequence"/>
</dbReference>
<comment type="similarity">
    <text evidence="2">Belongs to the MipA/OmpV family.</text>
</comment>
<evidence type="ECO:0000256" key="5">
    <source>
        <dbReference type="ARBA" id="ARBA00023237"/>
    </source>
</evidence>
<dbReference type="PANTHER" id="PTHR38776">
    <property type="entry name" value="MLTA-INTERACTING PROTEIN-RELATED"/>
    <property type="match status" value="1"/>
</dbReference>
<reference evidence="7 8" key="1">
    <citation type="submission" date="2018-03" db="EMBL/GenBank/DDBJ databases">
        <title>Blue discolouration in mozzarella cheese caused by Pseudomonas fluorescens.</title>
        <authorList>
            <person name="Chiesa F."/>
            <person name="Dalmasso A."/>
            <person name="Lomonaco S."/>
        </authorList>
    </citation>
    <scope>NUCLEOTIDE SEQUENCE [LARGE SCALE GENOMIC DNA]</scope>
    <source>
        <strain evidence="7 8">11293</strain>
    </source>
</reference>
<evidence type="ECO:0000256" key="4">
    <source>
        <dbReference type="ARBA" id="ARBA00023136"/>
    </source>
</evidence>
<dbReference type="RefSeq" id="WP_070413656.1">
    <property type="nucleotide sequence ID" value="NZ_PVUH01000026.1"/>
</dbReference>
<evidence type="ECO:0000256" key="6">
    <source>
        <dbReference type="SAM" id="SignalP"/>
    </source>
</evidence>
<gene>
    <name evidence="7" type="ORF">C7A10_27655</name>
</gene>
<evidence type="ECO:0000313" key="8">
    <source>
        <dbReference type="Proteomes" id="UP000239731"/>
    </source>
</evidence>
<organism evidence="7 8">
    <name type="scientific">Pseudomonas fluorescens</name>
    <dbReference type="NCBI Taxonomy" id="294"/>
    <lineage>
        <taxon>Bacteria</taxon>
        <taxon>Pseudomonadati</taxon>
        <taxon>Pseudomonadota</taxon>
        <taxon>Gammaproteobacteria</taxon>
        <taxon>Pseudomonadales</taxon>
        <taxon>Pseudomonadaceae</taxon>
        <taxon>Pseudomonas</taxon>
    </lineage>
</organism>
<evidence type="ECO:0000256" key="2">
    <source>
        <dbReference type="ARBA" id="ARBA00005722"/>
    </source>
</evidence>
<dbReference type="AlphaFoldDB" id="A0A2T0HPU5"/>
<evidence type="ECO:0000256" key="1">
    <source>
        <dbReference type="ARBA" id="ARBA00004442"/>
    </source>
</evidence>
<comment type="subcellular location">
    <subcellularLocation>
        <location evidence="1">Cell outer membrane</location>
    </subcellularLocation>
</comment>
<sequence length="277" mass="30133">MKKLSAYALRRSVAQVFYGSVMSLPLALQAQAETASITDSIFGGDTQASVGVGVAGGPRYMGSKDYRSVPVPVLSLSRGIFFVDTYRGLGLQWQSPSGFYISQSFFYDAGRDDRNNDFRPGANRLSGMGEVDSTATSILYLSQQLTPWLSVNGEAEFALDGGERGTRYRAGLEATVLNQSRDIIVLGLDVRAADHRYNQAYFGVTGQQSQQSRFTAFTPGGGLNQYALNANWTHKFDENWSTYVLVTASELGGKVEDSPLIERKGALSAVTSISYTF</sequence>
<dbReference type="EMBL" id="PVUH01000026">
    <property type="protein sequence ID" value="PRW85115.1"/>
    <property type="molecule type" value="Genomic_DNA"/>
</dbReference>
<feature type="signal peptide" evidence="6">
    <location>
        <begin position="1"/>
        <end position="32"/>
    </location>
</feature>
<dbReference type="PANTHER" id="PTHR38776:SF1">
    <property type="entry name" value="MLTA-INTERACTING PROTEIN-RELATED"/>
    <property type="match status" value="1"/>
</dbReference>
<evidence type="ECO:0000313" key="7">
    <source>
        <dbReference type="EMBL" id="PRW85115.1"/>
    </source>
</evidence>
<name>A0A2T0HPU5_PSEFL</name>